<accession>A0A0J1B681</accession>
<feature type="chain" id="PRO_5005247782" description="DUF4832 domain-containing protein" evidence="1">
    <location>
        <begin position="41"/>
        <end position="447"/>
    </location>
</feature>
<feature type="signal peptide" evidence="1">
    <location>
        <begin position="1"/>
        <end position="40"/>
    </location>
</feature>
<evidence type="ECO:0000313" key="3">
    <source>
        <dbReference type="Proteomes" id="UP000036367"/>
    </source>
</evidence>
<sequence>MNLPTPIDSPMLHPFPPLRTTAFGLSLICLPLIFSVAASAQDGNSPSESRSNLPLHSIIDGVQPMTGIVLWHDHDQVATDAISLEFRYCGYDEVATGPGQWDFSKVEQILDDIASRSHQAILRFRFVYPGKTTTVPAFIRDAADYQETIAKSEGKPTHFCDWSNPALQQFTLDFYTEFAKRYDSDPRIAFVQTGFGLWSEYHIYDGPMELGKTFPAAEYQSKFLRHLDGQFDSLPWMISIDAADDEFTPIAGNDSLLALHFGLFDDSFLSKSHSKWNAKNWAAMGTDRWQRNAGGGEFSYYNRRDQKLALAKSGPNGVSVETSSRDFHVSFMIGNDQPKYQPMARIREAGMAMGYRFRVTQAILSKSNLGTTLELEATNEGVAPLYRDAFFAVGGNRSQQSLGGLLPGETRAFTIENLPGTVTGKDLQIECDAILPDQAIQFFADLK</sequence>
<dbReference type="EMBL" id="LECT01000048">
    <property type="protein sequence ID" value="KLU01956.1"/>
    <property type="molecule type" value="Genomic_DNA"/>
</dbReference>
<comment type="caution">
    <text evidence="2">The sequence shown here is derived from an EMBL/GenBank/DDBJ whole genome shotgun (WGS) entry which is preliminary data.</text>
</comment>
<evidence type="ECO:0000256" key="1">
    <source>
        <dbReference type="SAM" id="SignalP"/>
    </source>
</evidence>
<protein>
    <recommendedName>
        <fullName evidence="4">DUF4832 domain-containing protein</fullName>
    </recommendedName>
</protein>
<dbReference type="SUPFAM" id="SSF51445">
    <property type="entry name" value="(Trans)glycosidases"/>
    <property type="match status" value="1"/>
</dbReference>
<dbReference type="AlphaFoldDB" id="A0A0J1B681"/>
<evidence type="ECO:0008006" key="4">
    <source>
        <dbReference type="Google" id="ProtNLM"/>
    </source>
</evidence>
<organism evidence="2 3">
    <name type="scientific">Rhodopirellula islandica</name>
    <dbReference type="NCBI Taxonomy" id="595434"/>
    <lineage>
        <taxon>Bacteria</taxon>
        <taxon>Pseudomonadati</taxon>
        <taxon>Planctomycetota</taxon>
        <taxon>Planctomycetia</taxon>
        <taxon>Pirellulales</taxon>
        <taxon>Pirellulaceae</taxon>
        <taxon>Rhodopirellula</taxon>
    </lineage>
</organism>
<keyword evidence="3" id="KW-1185">Reference proteome</keyword>
<name>A0A0J1B681_RHOIS</name>
<evidence type="ECO:0000313" key="2">
    <source>
        <dbReference type="EMBL" id="KLU01956.1"/>
    </source>
</evidence>
<dbReference type="Proteomes" id="UP000036367">
    <property type="component" value="Unassembled WGS sequence"/>
</dbReference>
<proteinExistence type="predicted"/>
<dbReference type="InterPro" id="IPR017853">
    <property type="entry name" value="GH"/>
</dbReference>
<reference evidence="2" key="1">
    <citation type="submission" date="2015-05" db="EMBL/GenBank/DDBJ databases">
        <title>Permanent draft genome of Rhodopirellula islandicus K833.</title>
        <authorList>
            <person name="Kizina J."/>
            <person name="Richter M."/>
            <person name="Glockner F.O."/>
            <person name="Harder J."/>
        </authorList>
    </citation>
    <scope>NUCLEOTIDE SEQUENCE [LARGE SCALE GENOMIC DNA]</scope>
    <source>
        <strain evidence="2">K833</strain>
    </source>
</reference>
<dbReference type="STRING" id="595434.RISK_006140"/>
<dbReference type="Gene3D" id="3.20.20.80">
    <property type="entry name" value="Glycosidases"/>
    <property type="match status" value="1"/>
</dbReference>
<dbReference type="PATRIC" id="fig|595434.4.peg.5834"/>
<gene>
    <name evidence="2" type="ORF">RISK_006140</name>
</gene>
<keyword evidence="1" id="KW-0732">Signal</keyword>